<dbReference type="STRING" id="7234.B4HD36"/>
<dbReference type="InterPro" id="IPR007582">
    <property type="entry name" value="TFIID_NTD2"/>
</dbReference>
<reference evidence="2 3" key="1">
    <citation type="journal article" date="2007" name="Nature">
        <title>Evolution of genes and genomes on the Drosophila phylogeny.</title>
        <authorList>
            <consortium name="Drosophila 12 Genomes Consortium"/>
            <person name="Clark A.G."/>
            <person name="Eisen M.B."/>
            <person name="Smith D.R."/>
            <person name="Bergman C.M."/>
            <person name="Oliver B."/>
            <person name="Markow T.A."/>
            <person name="Kaufman T.C."/>
            <person name="Kellis M."/>
            <person name="Gelbart W."/>
            <person name="Iyer V.N."/>
            <person name="Pollard D.A."/>
            <person name="Sackton T.B."/>
            <person name="Larracuente A.M."/>
            <person name="Singh N.D."/>
            <person name="Abad J.P."/>
            <person name="Abt D.N."/>
            <person name="Adryan B."/>
            <person name="Aguade M."/>
            <person name="Akashi H."/>
            <person name="Anderson W.W."/>
            <person name="Aquadro C.F."/>
            <person name="Ardell D.H."/>
            <person name="Arguello R."/>
            <person name="Artieri C.G."/>
            <person name="Barbash D.A."/>
            <person name="Barker D."/>
            <person name="Barsanti P."/>
            <person name="Batterham P."/>
            <person name="Batzoglou S."/>
            <person name="Begun D."/>
            <person name="Bhutkar A."/>
            <person name="Blanco E."/>
            <person name="Bosak S.A."/>
            <person name="Bradley R.K."/>
            <person name="Brand A.D."/>
            <person name="Brent M.R."/>
            <person name="Brooks A.N."/>
            <person name="Brown R.H."/>
            <person name="Butlin R.K."/>
            <person name="Caggese C."/>
            <person name="Calvi B.R."/>
            <person name="Bernardo de Carvalho A."/>
            <person name="Caspi A."/>
            <person name="Castrezana S."/>
            <person name="Celniker S.E."/>
            <person name="Chang J.L."/>
            <person name="Chapple C."/>
            <person name="Chatterji S."/>
            <person name="Chinwalla A."/>
            <person name="Civetta A."/>
            <person name="Clifton S.W."/>
            <person name="Comeron J.M."/>
            <person name="Costello J.C."/>
            <person name="Coyne J.A."/>
            <person name="Daub J."/>
            <person name="David R.G."/>
            <person name="Delcher A.L."/>
            <person name="Delehaunty K."/>
            <person name="Do C.B."/>
            <person name="Ebling H."/>
            <person name="Edwards K."/>
            <person name="Eickbush T."/>
            <person name="Evans J.D."/>
            <person name="Filipski A."/>
            <person name="Findeiss S."/>
            <person name="Freyhult E."/>
            <person name="Fulton L."/>
            <person name="Fulton R."/>
            <person name="Garcia A.C."/>
            <person name="Gardiner A."/>
            <person name="Garfield D.A."/>
            <person name="Garvin B.E."/>
            <person name="Gibson G."/>
            <person name="Gilbert D."/>
            <person name="Gnerre S."/>
            <person name="Godfrey J."/>
            <person name="Good R."/>
            <person name="Gotea V."/>
            <person name="Gravely B."/>
            <person name="Greenberg A.J."/>
            <person name="Griffiths-Jones S."/>
            <person name="Gross S."/>
            <person name="Guigo R."/>
            <person name="Gustafson E.A."/>
            <person name="Haerty W."/>
            <person name="Hahn M.W."/>
            <person name="Halligan D.L."/>
            <person name="Halpern A.L."/>
            <person name="Halter G.M."/>
            <person name="Han M.V."/>
            <person name="Heger A."/>
            <person name="Hillier L."/>
            <person name="Hinrichs A.S."/>
            <person name="Holmes I."/>
            <person name="Hoskins R.A."/>
            <person name="Hubisz M.J."/>
            <person name="Hultmark D."/>
            <person name="Huntley M.A."/>
            <person name="Jaffe D.B."/>
            <person name="Jagadeeshan S."/>
            <person name="Jeck W.R."/>
            <person name="Johnson J."/>
            <person name="Jones C.D."/>
            <person name="Jordan W.C."/>
            <person name="Karpen G.H."/>
            <person name="Kataoka E."/>
            <person name="Keightley P.D."/>
            <person name="Kheradpour P."/>
            <person name="Kirkness E.F."/>
            <person name="Koerich L.B."/>
            <person name="Kristiansen K."/>
            <person name="Kudrna D."/>
            <person name="Kulathinal R.J."/>
            <person name="Kumar S."/>
            <person name="Kwok R."/>
            <person name="Lander E."/>
            <person name="Langley C.H."/>
            <person name="Lapoint R."/>
            <person name="Lazzaro B.P."/>
            <person name="Lee S.J."/>
            <person name="Levesque L."/>
            <person name="Li R."/>
            <person name="Lin C.F."/>
            <person name="Lin M.F."/>
            <person name="Lindblad-Toh K."/>
            <person name="Llopart A."/>
            <person name="Long M."/>
            <person name="Low L."/>
            <person name="Lozovsky E."/>
            <person name="Lu J."/>
            <person name="Luo M."/>
            <person name="Machado C.A."/>
            <person name="Makalowski W."/>
            <person name="Marzo M."/>
            <person name="Matsuda M."/>
            <person name="Matzkin L."/>
            <person name="McAllister B."/>
            <person name="McBride C.S."/>
            <person name="McKernan B."/>
            <person name="McKernan K."/>
            <person name="Mendez-Lago M."/>
            <person name="Minx P."/>
            <person name="Mollenhauer M.U."/>
            <person name="Montooth K."/>
            <person name="Mount S.M."/>
            <person name="Mu X."/>
            <person name="Myers E."/>
            <person name="Negre B."/>
            <person name="Newfeld S."/>
            <person name="Nielsen R."/>
            <person name="Noor M.A."/>
            <person name="O'Grady P."/>
            <person name="Pachter L."/>
            <person name="Papaceit M."/>
            <person name="Parisi M.J."/>
            <person name="Parisi M."/>
            <person name="Parts L."/>
            <person name="Pedersen J.S."/>
            <person name="Pesole G."/>
            <person name="Phillippy A.M."/>
            <person name="Ponting C.P."/>
            <person name="Pop M."/>
            <person name="Porcelli D."/>
            <person name="Powell J.R."/>
            <person name="Prohaska S."/>
            <person name="Pruitt K."/>
            <person name="Puig M."/>
            <person name="Quesneville H."/>
            <person name="Ram K.R."/>
            <person name="Rand D."/>
            <person name="Rasmussen M.D."/>
            <person name="Reed L.K."/>
            <person name="Reenan R."/>
            <person name="Reily A."/>
            <person name="Remington K.A."/>
            <person name="Rieger T.T."/>
            <person name="Ritchie M.G."/>
            <person name="Robin C."/>
            <person name="Rogers Y.H."/>
            <person name="Rohde C."/>
            <person name="Rozas J."/>
            <person name="Rubenfield M.J."/>
            <person name="Ruiz A."/>
            <person name="Russo S."/>
            <person name="Salzberg S.L."/>
            <person name="Sanchez-Gracia A."/>
            <person name="Saranga D.J."/>
            <person name="Sato H."/>
            <person name="Schaeffer S.W."/>
            <person name="Schatz M.C."/>
            <person name="Schlenke T."/>
            <person name="Schwartz R."/>
            <person name="Segarra C."/>
            <person name="Singh R.S."/>
            <person name="Sirot L."/>
            <person name="Sirota M."/>
            <person name="Sisneros N.B."/>
            <person name="Smith C.D."/>
            <person name="Smith T.F."/>
            <person name="Spieth J."/>
            <person name="Stage D.E."/>
            <person name="Stark A."/>
            <person name="Stephan W."/>
            <person name="Strausberg R.L."/>
            <person name="Strempel S."/>
            <person name="Sturgill D."/>
            <person name="Sutton G."/>
            <person name="Sutton G.G."/>
            <person name="Tao W."/>
            <person name="Teichmann S."/>
            <person name="Tobari Y.N."/>
            <person name="Tomimura Y."/>
            <person name="Tsolas J.M."/>
            <person name="Valente V.L."/>
            <person name="Venter E."/>
            <person name="Venter J.C."/>
            <person name="Vicario S."/>
            <person name="Vieira F.G."/>
            <person name="Vilella A.J."/>
            <person name="Villasante A."/>
            <person name="Walenz B."/>
            <person name="Wang J."/>
            <person name="Wasserman M."/>
            <person name="Watts T."/>
            <person name="Wilson D."/>
            <person name="Wilson R.K."/>
            <person name="Wing R.A."/>
            <person name="Wolfner M.F."/>
            <person name="Wong A."/>
            <person name="Wong G.K."/>
            <person name="Wu C.I."/>
            <person name="Wu G."/>
            <person name="Yamamoto D."/>
            <person name="Yang H.P."/>
            <person name="Yang S.P."/>
            <person name="Yorke J.A."/>
            <person name="Yoshida K."/>
            <person name="Zdobnov E."/>
            <person name="Zhang P."/>
            <person name="Zhang Y."/>
            <person name="Zimin A.V."/>
            <person name="Baldwin J."/>
            <person name="Abdouelleil A."/>
            <person name="Abdulkadir J."/>
            <person name="Abebe A."/>
            <person name="Abera B."/>
            <person name="Abreu J."/>
            <person name="Acer S.C."/>
            <person name="Aftuck L."/>
            <person name="Alexander A."/>
            <person name="An P."/>
            <person name="Anderson E."/>
            <person name="Anderson S."/>
            <person name="Arachi H."/>
            <person name="Azer M."/>
            <person name="Bachantsang P."/>
            <person name="Barry A."/>
            <person name="Bayul T."/>
            <person name="Berlin A."/>
            <person name="Bessette D."/>
            <person name="Bloom T."/>
            <person name="Blye J."/>
            <person name="Boguslavskiy L."/>
            <person name="Bonnet C."/>
            <person name="Boukhgalter B."/>
            <person name="Bourzgui I."/>
            <person name="Brown A."/>
            <person name="Cahill P."/>
            <person name="Channer S."/>
            <person name="Cheshatsang Y."/>
            <person name="Chuda L."/>
            <person name="Citroen M."/>
            <person name="Collymore A."/>
            <person name="Cooke P."/>
            <person name="Costello M."/>
            <person name="D'Aco K."/>
            <person name="Daza R."/>
            <person name="De Haan G."/>
            <person name="DeGray S."/>
            <person name="DeMaso C."/>
            <person name="Dhargay N."/>
            <person name="Dooley K."/>
            <person name="Dooley E."/>
            <person name="Doricent M."/>
            <person name="Dorje P."/>
            <person name="Dorjee K."/>
            <person name="Dupes A."/>
            <person name="Elong R."/>
            <person name="Falk J."/>
            <person name="Farina A."/>
            <person name="Faro S."/>
            <person name="Ferguson D."/>
            <person name="Fisher S."/>
            <person name="Foley C.D."/>
            <person name="Franke A."/>
            <person name="Friedrich D."/>
            <person name="Gadbois L."/>
            <person name="Gearin G."/>
            <person name="Gearin C.R."/>
            <person name="Giannoukos G."/>
            <person name="Goode T."/>
            <person name="Graham J."/>
            <person name="Grandbois E."/>
            <person name="Grewal S."/>
            <person name="Gyaltsen K."/>
            <person name="Hafez N."/>
            <person name="Hagos B."/>
            <person name="Hall J."/>
            <person name="Henson C."/>
            <person name="Hollinger A."/>
            <person name="Honan T."/>
            <person name="Huard M.D."/>
            <person name="Hughes L."/>
            <person name="Hurhula B."/>
            <person name="Husby M.E."/>
            <person name="Kamat A."/>
            <person name="Kanga B."/>
            <person name="Kashin S."/>
            <person name="Khazanovich D."/>
            <person name="Kisner P."/>
            <person name="Lance K."/>
            <person name="Lara M."/>
            <person name="Lee W."/>
            <person name="Lennon N."/>
            <person name="Letendre F."/>
            <person name="LeVine R."/>
            <person name="Lipovsky A."/>
            <person name="Liu X."/>
            <person name="Liu J."/>
            <person name="Liu S."/>
            <person name="Lokyitsang T."/>
            <person name="Lokyitsang Y."/>
            <person name="Lubonja R."/>
            <person name="Lui A."/>
            <person name="MacDonald P."/>
            <person name="Magnisalis V."/>
            <person name="Maru K."/>
            <person name="Matthews C."/>
            <person name="McCusker W."/>
            <person name="McDonough S."/>
            <person name="Mehta T."/>
            <person name="Meldrim J."/>
            <person name="Meneus L."/>
            <person name="Mihai O."/>
            <person name="Mihalev A."/>
            <person name="Mihova T."/>
            <person name="Mittelman R."/>
            <person name="Mlenga V."/>
            <person name="Montmayeur A."/>
            <person name="Mulrain L."/>
            <person name="Navidi A."/>
            <person name="Naylor J."/>
            <person name="Negash T."/>
            <person name="Nguyen T."/>
            <person name="Nguyen N."/>
            <person name="Nicol R."/>
            <person name="Norbu C."/>
            <person name="Norbu N."/>
            <person name="Novod N."/>
            <person name="O'Neill B."/>
            <person name="Osman S."/>
            <person name="Markiewicz E."/>
            <person name="Oyono O.L."/>
            <person name="Patti C."/>
            <person name="Phunkhang P."/>
            <person name="Pierre F."/>
            <person name="Priest M."/>
            <person name="Raghuraman S."/>
            <person name="Rege F."/>
            <person name="Reyes R."/>
            <person name="Rise C."/>
            <person name="Rogov P."/>
            <person name="Ross K."/>
            <person name="Ryan E."/>
            <person name="Settipalli S."/>
            <person name="Shea T."/>
            <person name="Sherpa N."/>
            <person name="Shi L."/>
            <person name="Shih D."/>
            <person name="Sparrow T."/>
            <person name="Spaulding J."/>
            <person name="Stalker J."/>
            <person name="Stange-Thomann N."/>
            <person name="Stavropoulos S."/>
            <person name="Stone C."/>
            <person name="Strader C."/>
            <person name="Tesfaye S."/>
            <person name="Thomson T."/>
            <person name="Thoulutsang Y."/>
            <person name="Thoulutsang D."/>
            <person name="Topham K."/>
            <person name="Topping I."/>
            <person name="Tsamla T."/>
            <person name="Vassiliev H."/>
            <person name="Vo A."/>
            <person name="Wangchuk T."/>
            <person name="Wangdi T."/>
            <person name="Weiand M."/>
            <person name="Wilkinson J."/>
            <person name="Wilson A."/>
            <person name="Yadav S."/>
            <person name="Young G."/>
            <person name="Yu Q."/>
            <person name="Zembek L."/>
            <person name="Zhong D."/>
            <person name="Zimmer A."/>
            <person name="Zwirko Z."/>
            <person name="Jaffe D.B."/>
            <person name="Alvarez P."/>
            <person name="Brockman W."/>
            <person name="Butler J."/>
            <person name="Chin C."/>
            <person name="Gnerre S."/>
            <person name="Grabherr M."/>
            <person name="Kleber M."/>
            <person name="Mauceli E."/>
            <person name="MacCallum I."/>
        </authorList>
    </citation>
    <scope>NUCLEOTIDE SEQUENCE [LARGE SCALE GENOMIC DNA]</scope>
    <source>
        <strain evidence="3">MSH-3 / Tucson 14011-0111.49</strain>
    </source>
</reference>
<accession>B4HD36</accession>
<dbReference type="EMBL" id="CH479641">
    <property type="protein sequence ID" value="EDW36428.1"/>
    <property type="molecule type" value="Genomic_DNA"/>
</dbReference>
<organism evidence="3">
    <name type="scientific">Drosophila persimilis</name>
    <name type="common">Fruit fly</name>
    <dbReference type="NCBI Taxonomy" id="7234"/>
    <lineage>
        <taxon>Eukaryota</taxon>
        <taxon>Metazoa</taxon>
        <taxon>Ecdysozoa</taxon>
        <taxon>Arthropoda</taxon>
        <taxon>Hexapoda</taxon>
        <taxon>Insecta</taxon>
        <taxon>Pterygota</taxon>
        <taxon>Neoptera</taxon>
        <taxon>Endopterygota</taxon>
        <taxon>Diptera</taxon>
        <taxon>Brachycera</taxon>
        <taxon>Muscomorpha</taxon>
        <taxon>Ephydroidea</taxon>
        <taxon>Drosophilidae</taxon>
        <taxon>Drosophila</taxon>
        <taxon>Sophophora</taxon>
    </lineage>
</organism>
<dbReference type="SUPFAM" id="SSF160897">
    <property type="entry name" value="Taf5 N-terminal domain-like"/>
    <property type="match status" value="1"/>
</dbReference>
<proteinExistence type="predicted"/>
<sequence length="192" mass="21984">MGTAALISGFKCAKNSVPRSVAWGDRKPTLRCDVYRPLPVVYGSIRLCGVCCPAEADTVLDSGISEVQKDDGVGKSKFGEDFVDFYECAGLGPIQQRFCSTVPDKVPEDYEQMFETIGKVTKEMIDFRKYELYVMLYPTLAIAYLQMVWSGKFQRHIYFVGRNKHELYDSYKRRIEKLMFLYPILKMSIGVY</sequence>
<evidence type="ECO:0000313" key="2">
    <source>
        <dbReference type="EMBL" id="EDW36428.1"/>
    </source>
</evidence>
<gene>
    <name evidence="2" type="primary">Dper\GL14125</name>
    <name evidence="2" type="ORF">Dper_GL14125</name>
</gene>
<dbReference type="InterPro" id="IPR037264">
    <property type="entry name" value="TFIID_NTD2_sf"/>
</dbReference>
<protein>
    <submittedName>
        <fullName evidence="2">GL14125</fullName>
    </submittedName>
</protein>
<evidence type="ECO:0000259" key="1">
    <source>
        <dbReference type="Pfam" id="PF04494"/>
    </source>
</evidence>
<dbReference type="HOGENOM" id="CLU_1435830_0_0_1"/>
<dbReference type="Proteomes" id="UP000008744">
    <property type="component" value="Unassembled WGS sequence"/>
</dbReference>
<dbReference type="AlphaFoldDB" id="B4HD36"/>
<keyword evidence="3" id="KW-1185">Reference proteome</keyword>
<name>B4HD36_DROPE</name>
<dbReference type="PhylomeDB" id="B4HD36"/>
<dbReference type="Pfam" id="PF04494">
    <property type="entry name" value="TFIID_NTD2"/>
    <property type="match status" value="1"/>
</dbReference>
<dbReference type="Gene3D" id="1.25.40.500">
    <property type="entry name" value="TFIID subunit TAF5, NTD2 domain"/>
    <property type="match status" value="1"/>
</dbReference>
<feature type="domain" description="TFIID subunit TAF5 NTD2" evidence="1">
    <location>
        <begin position="106"/>
        <end position="179"/>
    </location>
</feature>
<evidence type="ECO:0000313" key="3">
    <source>
        <dbReference type="Proteomes" id="UP000008744"/>
    </source>
</evidence>